<organism evidence="1 2">
    <name type="scientific">Neisseria subflava</name>
    <dbReference type="NCBI Taxonomy" id="28449"/>
    <lineage>
        <taxon>Bacteria</taxon>
        <taxon>Pseudomonadati</taxon>
        <taxon>Pseudomonadota</taxon>
        <taxon>Betaproteobacteria</taxon>
        <taxon>Neisseriales</taxon>
        <taxon>Neisseriaceae</taxon>
        <taxon>Neisseria</taxon>
    </lineage>
</organism>
<dbReference type="AlphaFoldDB" id="A0AAW6Y2N7"/>
<name>A0AAW6Y2N7_NEISU</name>
<protein>
    <recommendedName>
        <fullName evidence="3">DNA-binding protein</fullName>
    </recommendedName>
</protein>
<proteinExistence type="predicted"/>
<evidence type="ECO:0000313" key="2">
    <source>
        <dbReference type="Proteomes" id="UP001236303"/>
    </source>
</evidence>
<evidence type="ECO:0008006" key="3">
    <source>
        <dbReference type="Google" id="ProtNLM"/>
    </source>
</evidence>
<sequence>MGEYITLDEVKKLWTIPGKKPPSTTTIWARRRAGLIPQPKLVGRDNLYKREEVIRMRDEYLYKD</sequence>
<gene>
    <name evidence="1" type="ORF">QP451_01215</name>
</gene>
<comment type="caution">
    <text evidence="1">The sequence shown here is derived from an EMBL/GenBank/DDBJ whole genome shotgun (WGS) entry which is preliminary data.</text>
</comment>
<dbReference type="EMBL" id="JASOPA010000001">
    <property type="protein sequence ID" value="MDK7241664.1"/>
    <property type="molecule type" value="Genomic_DNA"/>
</dbReference>
<dbReference type="Proteomes" id="UP001236303">
    <property type="component" value="Unassembled WGS sequence"/>
</dbReference>
<dbReference type="RefSeq" id="WP_045074460.1">
    <property type="nucleotide sequence ID" value="NZ_JASOPA010000001.1"/>
</dbReference>
<accession>A0AAW6Y2N7</accession>
<reference evidence="1" key="1">
    <citation type="submission" date="2023-05" db="EMBL/GenBank/DDBJ databases">
        <title>Cataloging the Phylogenetic Diversity of Human Bladder Bacteria.</title>
        <authorList>
            <person name="Du J."/>
        </authorList>
    </citation>
    <scope>NUCLEOTIDE SEQUENCE</scope>
    <source>
        <strain evidence="1">UMB1050</strain>
    </source>
</reference>
<evidence type="ECO:0000313" key="1">
    <source>
        <dbReference type="EMBL" id="MDK7241664.1"/>
    </source>
</evidence>